<accession>S8EF14</accession>
<protein>
    <submittedName>
        <fullName evidence="1">Uncharacterized protein</fullName>
    </submittedName>
</protein>
<comment type="caution">
    <text evidence="1">The sequence shown here is derived from an EMBL/GenBank/DDBJ whole genome shotgun (WGS) entry which is preliminary data.</text>
</comment>
<reference evidence="1 2" key="1">
    <citation type="journal article" date="2013" name="BMC Genomics">
        <title>The miniature genome of a carnivorous plant Genlisea aurea contains a low number of genes and short non-coding sequences.</title>
        <authorList>
            <person name="Leushkin E.V."/>
            <person name="Sutormin R.A."/>
            <person name="Nabieva E.R."/>
            <person name="Penin A.A."/>
            <person name="Kondrashov A.S."/>
            <person name="Logacheva M.D."/>
        </authorList>
    </citation>
    <scope>NUCLEOTIDE SEQUENCE [LARGE SCALE GENOMIC DNA]</scope>
</reference>
<gene>
    <name evidence="1" type="ORF">M569_00159</name>
</gene>
<feature type="non-terminal residue" evidence="1">
    <location>
        <position position="71"/>
    </location>
</feature>
<name>S8EF14_9LAMI</name>
<evidence type="ECO:0000313" key="2">
    <source>
        <dbReference type="Proteomes" id="UP000015453"/>
    </source>
</evidence>
<dbReference type="OrthoDB" id="913420at2759"/>
<keyword evidence="2" id="KW-1185">Reference proteome</keyword>
<dbReference type="EMBL" id="AUSU01000033">
    <property type="protein sequence ID" value="EPS74598.1"/>
    <property type="molecule type" value="Genomic_DNA"/>
</dbReference>
<feature type="non-terminal residue" evidence="1">
    <location>
        <position position="1"/>
    </location>
</feature>
<proteinExistence type="predicted"/>
<dbReference type="Proteomes" id="UP000015453">
    <property type="component" value="Unassembled WGS sequence"/>
</dbReference>
<dbReference type="AlphaFoldDB" id="S8EF14"/>
<sequence>QKNRKAMSVMDKAVTAEIYEFIIECETPKDTWKILAETFGGDDKKNEKEIDVLWAQVKSWKVRFGDSIEEL</sequence>
<organism evidence="1 2">
    <name type="scientific">Genlisea aurea</name>
    <dbReference type="NCBI Taxonomy" id="192259"/>
    <lineage>
        <taxon>Eukaryota</taxon>
        <taxon>Viridiplantae</taxon>
        <taxon>Streptophyta</taxon>
        <taxon>Embryophyta</taxon>
        <taxon>Tracheophyta</taxon>
        <taxon>Spermatophyta</taxon>
        <taxon>Magnoliopsida</taxon>
        <taxon>eudicotyledons</taxon>
        <taxon>Gunneridae</taxon>
        <taxon>Pentapetalae</taxon>
        <taxon>asterids</taxon>
        <taxon>lamiids</taxon>
        <taxon>Lamiales</taxon>
        <taxon>Lentibulariaceae</taxon>
        <taxon>Genlisea</taxon>
    </lineage>
</organism>
<evidence type="ECO:0000313" key="1">
    <source>
        <dbReference type="EMBL" id="EPS74598.1"/>
    </source>
</evidence>